<reference evidence="4 5" key="1">
    <citation type="journal article" date="2019" name="Nat. Ecol. Evol.">
        <title>Megaphylogeny resolves global patterns of mushroom evolution.</title>
        <authorList>
            <person name="Varga T."/>
            <person name="Krizsan K."/>
            <person name="Foldi C."/>
            <person name="Dima B."/>
            <person name="Sanchez-Garcia M."/>
            <person name="Sanchez-Ramirez S."/>
            <person name="Szollosi G.J."/>
            <person name="Szarkandi J.G."/>
            <person name="Papp V."/>
            <person name="Albert L."/>
            <person name="Andreopoulos W."/>
            <person name="Angelini C."/>
            <person name="Antonin V."/>
            <person name="Barry K.W."/>
            <person name="Bougher N.L."/>
            <person name="Buchanan P."/>
            <person name="Buyck B."/>
            <person name="Bense V."/>
            <person name="Catcheside P."/>
            <person name="Chovatia M."/>
            <person name="Cooper J."/>
            <person name="Damon W."/>
            <person name="Desjardin D."/>
            <person name="Finy P."/>
            <person name="Geml J."/>
            <person name="Haridas S."/>
            <person name="Hughes K."/>
            <person name="Justo A."/>
            <person name="Karasinski D."/>
            <person name="Kautmanova I."/>
            <person name="Kiss B."/>
            <person name="Kocsube S."/>
            <person name="Kotiranta H."/>
            <person name="LaButti K.M."/>
            <person name="Lechner B.E."/>
            <person name="Liimatainen K."/>
            <person name="Lipzen A."/>
            <person name="Lukacs Z."/>
            <person name="Mihaltcheva S."/>
            <person name="Morgado L.N."/>
            <person name="Niskanen T."/>
            <person name="Noordeloos M.E."/>
            <person name="Ohm R.A."/>
            <person name="Ortiz-Santana B."/>
            <person name="Ovrebo C."/>
            <person name="Racz N."/>
            <person name="Riley R."/>
            <person name="Savchenko A."/>
            <person name="Shiryaev A."/>
            <person name="Soop K."/>
            <person name="Spirin V."/>
            <person name="Szebenyi C."/>
            <person name="Tomsovsky M."/>
            <person name="Tulloss R.E."/>
            <person name="Uehling J."/>
            <person name="Grigoriev I.V."/>
            <person name="Vagvolgyi C."/>
            <person name="Papp T."/>
            <person name="Martin F.M."/>
            <person name="Miettinen O."/>
            <person name="Hibbett D.S."/>
            <person name="Nagy L.G."/>
        </authorList>
    </citation>
    <scope>NUCLEOTIDE SEQUENCE [LARGE SCALE GENOMIC DNA]</scope>
    <source>
        <strain evidence="4 5">FP101781</strain>
    </source>
</reference>
<proteinExistence type="inferred from homology"/>
<name>A0A4Y7TXK5_COPMI</name>
<dbReference type="InterPro" id="IPR001466">
    <property type="entry name" value="Beta-lactam-related"/>
</dbReference>
<evidence type="ECO:0000256" key="2">
    <source>
        <dbReference type="SAM" id="SignalP"/>
    </source>
</evidence>
<gene>
    <name evidence="4" type="ORF">FA13DRAFT_1704558</name>
</gene>
<dbReference type="Gene3D" id="3.40.710.10">
    <property type="entry name" value="DD-peptidase/beta-lactamase superfamily"/>
    <property type="match status" value="1"/>
</dbReference>
<dbReference type="STRING" id="71717.A0A4Y7TXK5"/>
<keyword evidence="2" id="KW-0732">Signal</keyword>
<feature type="chain" id="PRO_5021297002" evidence="2">
    <location>
        <begin position="24"/>
        <end position="587"/>
    </location>
</feature>
<evidence type="ECO:0000313" key="5">
    <source>
        <dbReference type="Proteomes" id="UP000298030"/>
    </source>
</evidence>
<evidence type="ECO:0000256" key="1">
    <source>
        <dbReference type="ARBA" id="ARBA00038473"/>
    </source>
</evidence>
<dbReference type="SUPFAM" id="SSF56601">
    <property type="entry name" value="beta-lactamase/transpeptidase-like"/>
    <property type="match status" value="1"/>
</dbReference>
<dbReference type="AlphaFoldDB" id="A0A4Y7TXK5"/>
<dbReference type="PANTHER" id="PTHR22935:SF95">
    <property type="entry name" value="BETA-LACTAMASE-LIKE 1-RELATED"/>
    <property type="match status" value="1"/>
</dbReference>
<sequence>MGGPNFLLLYVAFTSIFLSSASAASTPKNSPATGCPAPLPNLLTHRPIQADGLTPQIKKALDSLDNYLKKRTGATDVESLAIAIVTPAGPIFERGYGRLKAGDNTTTQAPDSNSIYRLGSISKMFTALETLLLREKGVLNLDDPVEKYLPDFKPPSASFGWAQSIKARGAVPAEGQASRSSRVTIRQLASHTAGVGRDFPTTKLQNWPSVDPWPVAIPPNNLTIEEPISAINRQPLVNLPYSPPLYSNVGYGLLGEVNIAANLKANGDGEPKTHKELVQRDIFDAFGLTSSTFRAPTDPETRARLVVAAGQNAIFAESFLGDVQDPAGGQYGTVTDLSKIAQAILSPNAPNEDLEFFPDIVREWLRPLHIFPDGTQAAGAPWEISYIPSAPAPLDRSPGLVSVYSKSGDLGPYHNLISFNQEYGYAVVVLTTGTSNPEEFVQEAFRGLQPAFHAAQEEQVKSAYVGKWEIVGSKDAAEVKIIDKQLFLAGLTVGGVDVLRLLNERRARIPSSNTPARPVPLWSTGRLDEFRLALGRESLDPKAFSSCLIYWATMDFGVFANGASIDLIYWEDGQLVYPSAGAKFTKK</sequence>
<comment type="caution">
    <text evidence="4">The sequence shown here is derived from an EMBL/GenBank/DDBJ whole genome shotgun (WGS) entry which is preliminary data.</text>
</comment>
<protein>
    <submittedName>
        <fullName evidence="4">Beta-lactamase class C binding protein-like protein</fullName>
    </submittedName>
</protein>
<dbReference type="OrthoDB" id="428260at2759"/>
<comment type="similarity">
    <text evidence="1">Belongs to the beta-lactamase family.</text>
</comment>
<feature type="domain" description="Beta-lactamase-related" evidence="3">
    <location>
        <begin position="65"/>
        <end position="444"/>
    </location>
</feature>
<dbReference type="Pfam" id="PF00144">
    <property type="entry name" value="Beta-lactamase"/>
    <property type="match status" value="1"/>
</dbReference>
<accession>A0A4Y7TXK5</accession>
<evidence type="ECO:0000313" key="4">
    <source>
        <dbReference type="EMBL" id="TEB38906.1"/>
    </source>
</evidence>
<keyword evidence="5" id="KW-1185">Reference proteome</keyword>
<dbReference type="EMBL" id="QPFP01000002">
    <property type="protein sequence ID" value="TEB38906.1"/>
    <property type="molecule type" value="Genomic_DNA"/>
</dbReference>
<evidence type="ECO:0000259" key="3">
    <source>
        <dbReference type="Pfam" id="PF00144"/>
    </source>
</evidence>
<feature type="signal peptide" evidence="2">
    <location>
        <begin position="1"/>
        <end position="23"/>
    </location>
</feature>
<dbReference type="Proteomes" id="UP000298030">
    <property type="component" value="Unassembled WGS sequence"/>
</dbReference>
<dbReference type="InterPro" id="IPR051478">
    <property type="entry name" value="Beta-lactamase-like_AB/R"/>
</dbReference>
<dbReference type="PANTHER" id="PTHR22935">
    <property type="entry name" value="PENICILLIN-BINDING PROTEIN"/>
    <property type="match status" value="1"/>
</dbReference>
<dbReference type="InterPro" id="IPR012338">
    <property type="entry name" value="Beta-lactam/transpept-like"/>
</dbReference>
<organism evidence="4 5">
    <name type="scientific">Coprinellus micaceus</name>
    <name type="common">Glistening ink-cap mushroom</name>
    <name type="synonym">Coprinus micaceus</name>
    <dbReference type="NCBI Taxonomy" id="71717"/>
    <lineage>
        <taxon>Eukaryota</taxon>
        <taxon>Fungi</taxon>
        <taxon>Dikarya</taxon>
        <taxon>Basidiomycota</taxon>
        <taxon>Agaricomycotina</taxon>
        <taxon>Agaricomycetes</taxon>
        <taxon>Agaricomycetidae</taxon>
        <taxon>Agaricales</taxon>
        <taxon>Agaricineae</taxon>
        <taxon>Psathyrellaceae</taxon>
        <taxon>Coprinellus</taxon>
    </lineage>
</organism>